<evidence type="ECO:0000313" key="3">
    <source>
        <dbReference type="Proteomes" id="UP001057877"/>
    </source>
</evidence>
<dbReference type="RefSeq" id="WP_258389307.1">
    <property type="nucleotide sequence ID" value="NZ_CP091430.1"/>
</dbReference>
<evidence type="ECO:0000313" key="2">
    <source>
        <dbReference type="EMBL" id="UVI33254.1"/>
    </source>
</evidence>
<reference evidence="2" key="1">
    <citation type="submission" date="2022-01" db="EMBL/GenBank/DDBJ databases">
        <title>Paenibacillus spongiae sp. nov., isolated from marine sponge.</title>
        <authorList>
            <person name="Li Z."/>
            <person name="Zhang M."/>
        </authorList>
    </citation>
    <scope>NUCLEOTIDE SEQUENCE</scope>
    <source>
        <strain evidence="2">PHS-Z3</strain>
    </source>
</reference>
<dbReference type="SUPFAM" id="SSF51658">
    <property type="entry name" value="Xylose isomerase-like"/>
    <property type="match status" value="1"/>
</dbReference>
<protein>
    <submittedName>
        <fullName evidence="2">Sugar phosphate isomerase/epimerase</fullName>
    </submittedName>
</protein>
<organism evidence="2 3">
    <name type="scientific">Paenibacillus spongiae</name>
    <dbReference type="NCBI Taxonomy" id="2909671"/>
    <lineage>
        <taxon>Bacteria</taxon>
        <taxon>Bacillati</taxon>
        <taxon>Bacillota</taxon>
        <taxon>Bacilli</taxon>
        <taxon>Bacillales</taxon>
        <taxon>Paenibacillaceae</taxon>
        <taxon>Paenibacillus</taxon>
    </lineage>
</organism>
<dbReference type="PANTHER" id="PTHR12110:SF53">
    <property type="entry name" value="BLR5974 PROTEIN"/>
    <property type="match status" value="1"/>
</dbReference>
<dbReference type="Proteomes" id="UP001057877">
    <property type="component" value="Chromosome"/>
</dbReference>
<dbReference type="InterPro" id="IPR050312">
    <property type="entry name" value="IolE/XylAMocC-like"/>
</dbReference>
<dbReference type="InterPro" id="IPR036237">
    <property type="entry name" value="Xyl_isomerase-like_sf"/>
</dbReference>
<dbReference type="EMBL" id="CP091430">
    <property type="protein sequence ID" value="UVI33254.1"/>
    <property type="molecule type" value="Genomic_DNA"/>
</dbReference>
<keyword evidence="2" id="KW-0413">Isomerase</keyword>
<dbReference type="Pfam" id="PF01261">
    <property type="entry name" value="AP_endonuc_2"/>
    <property type="match status" value="1"/>
</dbReference>
<keyword evidence="3" id="KW-1185">Reference proteome</keyword>
<proteinExistence type="predicted"/>
<evidence type="ECO:0000259" key="1">
    <source>
        <dbReference type="Pfam" id="PF01261"/>
    </source>
</evidence>
<name>A0ABY5SHZ1_9BACL</name>
<sequence>MRVGLSMFGTTYAMGLHPKSGRLPITPDQLLDQAAEAGLQGVELPPSILKGTDLSAIASKAREREMYITIASDGYDPDMLSDVFDLAVKLGAATVRTVVGGAKIGGDRREMAGKWKPFLEDVLGGLEAATRIAEKKGIVLALENHQDVASEELIWLCERIASPHFGLTLDTGNPLATAEMVVDFAERISPYIKHVHLKDYWCYLSTEGYRLVRCPVGQGVVDFPSLLNLFRHAAPNVAMSIEIGALEARHIRVLSDDYWPEYPPRSALQLANVIRFVQDNAKPPEDWRTPYERGEPADAVIAYENGQLASSIAYMHRIMRNLNISEAEVS</sequence>
<dbReference type="Gene3D" id="3.20.20.150">
    <property type="entry name" value="Divalent-metal-dependent TIM barrel enzymes"/>
    <property type="match status" value="1"/>
</dbReference>
<gene>
    <name evidence="2" type="ORF">L1F29_16030</name>
</gene>
<feature type="domain" description="Xylose isomerase-like TIM barrel" evidence="1">
    <location>
        <begin position="31"/>
        <end position="244"/>
    </location>
</feature>
<dbReference type="PANTHER" id="PTHR12110">
    <property type="entry name" value="HYDROXYPYRUVATE ISOMERASE"/>
    <property type="match status" value="1"/>
</dbReference>
<dbReference type="InterPro" id="IPR013022">
    <property type="entry name" value="Xyl_isomerase-like_TIM-brl"/>
</dbReference>
<accession>A0ABY5SHZ1</accession>
<dbReference type="GO" id="GO:0016853">
    <property type="term" value="F:isomerase activity"/>
    <property type="evidence" value="ECO:0007669"/>
    <property type="project" value="UniProtKB-KW"/>
</dbReference>